<protein>
    <recommendedName>
        <fullName evidence="4">Flp family type IVb pilin</fullName>
    </recommendedName>
</protein>
<accession>A0A3S0J7L3</accession>
<organism evidence="2 3">
    <name type="scientific">Halomonas nitroreducens</name>
    <dbReference type="NCBI Taxonomy" id="447425"/>
    <lineage>
        <taxon>Bacteria</taxon>
        <taxon>Pseudomonadati</taxon>
        <taxon>Pseudomonadota</taxon>
        <taxon>Gammaproteobacteria</taxon>
        <taxon>Oceanospirillales</taxon>
        <taxon>Halomonadaceae</taxon>
        <taxon>Halomonas</taxon>
    </lineage>
</organism>
<keyword evidence="1" id="KW-1133">Transmembrane helix</keyword>
<reference evidence="2 3" key="1">
    <citation type="submission" date="2018-12" db="EMBL/GenBank/DDBJ databases">
        <authorList>
            <person name="Yu L."/>
        </authorList>
    </citation>
    <scope>NUCLEOTIDE SEQUENCE [LARGE SCALE GENOMIC DNA]</scope>
    <source>
        <strain evidence="2 3">11S</strain>
    </source>
</reference>
<dbReference type="AlphaFoldDB" id="A0A3S0J7L3"/>
<feature type="transmembrane region" description="Helical" evidence="1">
    <location>
        <begin position="20"/>
        <end position="41"/>
    </location>
</feature>
<keyword evidence="1" id="KW-0472">Membrane</keyword>
<dbReference type="EMBL" id="RXNS01000019">
    <property type="protein sequence ID" value="RTQ99631.1"/>
    <property type="molecule type" value="Genomic_DNA"/>
</dbReference>
<dbReference type="Proteomes" id="UP000267400">
    <property type="component" value="Unassembled WGS sequence"/>
</dbReference>
<sequence>MSKLMQGIERFWKEEEGTEVVEWALVGGLIVAVGAAIFVAIGDNAAQFLTAINDVFTANGGTATVQ</sequence>
<evidence type="ECO:0008006" key="4">
    <source>
        <dbReference type="Google" id="ProtNLM"/>
    </source>
</evidence>
<evidence type="ECO:0000313" key="3">
    <source>
        <dbReference type="Proteomes" id="UP000267400"/>
    </source>
</evidence>
<comment type="caution">
    <text evidence="2">The sequence shown here is derived from an EMBL/GenBank/DDBJ whole genome shotgun (WGS) entry which is preliminary data.</text>
</comment>
<proteinExistence type="predicted"/>
<keyword evidence="3" id="KW-1185">Reference proteome</keyword>
<evidence type="ECO:0000256" key="1">
    <source>
        <dbReference type="SAM" id="Phobius"/>
    </source>
</evidence>
<gene>
    <name evidence="2" type="ORF">EKG36_17345</name>
</gene>
<name>A0A3S0J7L3_9GAMM</name>
<evidence type="ECO:0000313" key="2">
    <source>
        <dbReference type="EMBL" id="RTQ99631.1"/>
    </source>
</evidence>
<dbReference type="RefSeq" id="WP_126486391.1">
    <property type="nucleotide sequence ID" value="NZ_RXNS01000019.1"/>
</dbReference>
<keyword evidence="1" id="KW-0812">Transmembrane</keyword>